<comment type="caution">
    <text evidence="2">The sequence shown here is derived from an EMBL/GenBank/DDBJ whole genome shotgun (WGS) entry which is preliminary data.</text>
</comment>
<gene>
    <name evidence="2" type="ORF">A2310_08450</name>
</gene>
<feature type="domain" description="SLH" evidence="1">
    <location>
        <begin position="97"/>
        <end position="160"/>
    </location>
</feature>
<dbReference type="AlphaFoldDB" id="A0A1F4SVF5"/>
<name>A0A1F4SVF5_UNCSA</name>
<evidence type="ECO:0000313" key="3">
    <source>
        <dbReference type="Proteomes" id="UP000178417"/>
    </source>
</evidence>
<dbReference type="InterPro" id="IPR001119">
    <property type="entry name" value="SLH_dom"/>
</dbReference>
<dbReference type="STRING" id="1802579.A2310_08450"/>
<accession>A0A1F4SVF5</accession>
<sequence>MKKKTLLLLISFIFFLAAVSHAILFELSNIKDTLITYQDILEIKEKAGNTTKIRVNNVLLNLKNNLLHCAFILHPGKNLINIQDIGQFRVLRLISFPDLSNLYNGRFHWAKKEIEALATLGILEGFPDGNYYMNDSATRGEFATWLCKAQGLMTDNPKEDPFKDVPKEHWRSRYIKAVADKGYMEADTTGSFGIDINISRAEAAVTCLKAEEPSINEVVSIDFFEDVPLIHPLFKQLKIAKALGLIKGISLNSPLFEPDRDITRAETAILLSRLKRVASLKKELYDFQTEYTDDDFAKINIPPEILSAKASPESITINTPSAITINAMTRNRDGLEKILYVKSDLSSLNNFADVQMYDDGTNGDTLKGDGNYTIKFLASAEATGEKNINIIAGDNLGWKDYKNIKVLVVE</sequence>
<feature type="domain" description="SLH" evidence="1">
    <location>
        <begin position="161"/>
        <end position="219"/>
    </location>
</feature>
<dbReference type="InterPro" id="IPR051465">
    <property type="entry name" value="Cell_Envelope_Struct_Comp"/>
</dbReference>
<dbReference type="EMBL" id="MEUB01000009">
    <property type="protein sequence ID" value="OGC24424.1"/>
    <property type="molecule type" value="Genomic_DNA"/>
</dbReference>
<proteinExistence type="predicted"/>
<dbReference type="PROSITE" id="PS51272">
    <property type="entry name" value="SLH"/>
    <property type="match status" value="3"/>
</dbReference>
<reference evidence="2 3" key="1">
    <citation type="journal article" date="2016" name="Nat. Commun.">
        <title>Thousands of microbial genomes shed light on interconnected biogeochemical processes in an aquifer system.</title>
        <authorList>
            <person name="Anantharaman K."/>
            <person name="Brown C.T."/>
            <person name="Hug L.A."/>
            <person name="Sharon I."/>
            <person name="Castelle C.J."/>
            <person name="Probst A.J."/>
            <person name="Thomas B.C."/>
            <person name="Singh A."/>
            <person name="Wilkins M.J."/>
            <person name="Karaoz U."/>
            <person name="Brodie E.L."/>
            <person name="Williams K.H."/>
            <person name="Hubbard S.S."/>
            <person name="Banfield J.F."/>
        </authorList>
    </citation>
    <scope>NUCLEOTIDE SEQUENCE [LARGE SCALE GENOMIC DNA]</scope>
</reference>
<dbReference type="Proteomes" id="UP000178417">
    <property type="component" value="Unassembled WGS sequence"/>
</dbReference>
<evidence type="ECO:0000259" key="1">
    <source>
        <dbReference type="PROSITE" id="PS51272"/>
    </source>
</evidence>
<dbReference type="PANTHER" id="PTHR43308:SF5">
    <property type="entry name" value="S-LAYER PROTEIN _ PEPTIDOGLYCAN ENDO-BETA-N-ACETYLGLUCOSAMINIDASE"/>
    <property type="match status" value="1"/>
</dbReference>
<dbReference type="PANTHER" id="PTHR43308">
    <property type="entry name" value="OUTER MEMBRANE PROTEIN ALPHA-RELATED"/>
    <property type="match status" value="1"/>
</dbReference>
<evidence type="ECO:0000313" key="2">
    <source>
        <dbReference type="EMBL" id="OGC24424.1"/>
    </source>
</evidence>
<organism evidence="2 3">
    <name type="scientific">candidate division WOR-1 bacterium RIFOXYB2_FULL_37_13</name>
    <dbReference type="NCBI Taxonomy" id="1802579"/>
    <lineage>
        <taxon>Bacteria</taxon>
        <taxon>Bacillati</taxon>
        <taxon>Saganbacteria</taxon>
    </lineage>
</organism>
<protein>
    <recommendedName>
        <fullName evidence="1">SLH domain-containing protein</fullName>
    </recommendedName>
</protein>
<dbReference type="Pfam" id="PF00395">
    <property type="entry name" value="SLH"/>
    <property type="match status" value="3"/>
</dbReference>
<feature type="domain" description="SLH" evidence="1">
    <location>
        <begin position="220"/>
        <end position="285"/>
    </location>
</feature>